<dbReference type="InterPro" id="IPR025738">
    <property type="entry name" value="BatD"/>
</dbReference>
<dbReference type="Proteomes" id="UP000005713">
    <property type="component" value="Unassembled WGS sequence"/>
</dbReference>
<gene>
    <name evidence="2" type="ORF">SSE37_00720</name>
</gene>
<dbReference type="OrthoDB" id="7688940at2"/>
<evidence type="ECO:0008006" key="4">
    <source>
        <dbReference type="Google" id="ProtNLM"/>
    </source>
</evidence>
<evidence type="ECO:0000313" key="3">
    <source>
        <dbReference type="Proteomes" id="UP000005713"/>
    </source>
</evidence>
<evidence type="ECO:0000313" key="2">
    <source>
        <dbReference type="EMBL" id="EBA06949.1"/>
    </source>
</evidence>
<dbReference type="RefSeq" id="WP_005861673.1">
    <property type="nucleotide sequence ID" value="NZ_AAYA01000012.1"/>
</dbReference>
<dbReference type="PANTHER" id="PTHR40940:SF1">
    <property type="entry name" value="PROTEIN BATD"/>
    <property type="match status" value="1"/>
</dbReference>
<name>A3K7J0_SAGS3</name>
<reference evidence="2 3" key="1">
    <citation type="submission" date="2006-06" db="EMBL/GenBank/DDBJ databases">
        <authorList>
            <person name="Moran M.A."/>
            <person name="Ferriera S."/>
            <person name="Johnson J."/>
            <person name="Kravitz S."/>
            <person name="Beeson K."/>
            <person name="Sutton G."/>
            <person name="Rogers Y.-H."/>
            <person name="Friedman R."/>
            <person name="Frazier M."/>
            <person name="Venter J.C."/>
        </authorList>
    </citation>
    <scope>NUCLEOTIDE SEQUENCE [LARGE SCALE GENOMIC DNA]</scope>
    <source>
        <strain evidence="2 3">E-37</strain>
    </source>
</reference>
<accession>A3K7J0</accession>
<organism evidence="2 3">
    <name type="scientific">Sagittula stellata (strain ATCC 700073 / DSM 11524 / E-37)</name>
    <dbReference type="NCBI Taxonomy" id="388399"/>
    <lineage>
        <taxon>Bacteria</taxon>
        <taxon>Pseudomonadati</taxon>
        <taxon>Pseudomonadota</taxon>
        <taxon>Alphaproteobacteria</taxon>
        <taxon>Rhodobacterales</taxon>
        <taxon>Roseobacteraceae</taxon>
        <taxon>Sagittula</taxon>
    </lineage>
</organism>
<dbReference type="EMBL" id="AAYA01000012">
    <property type="protein sequence ID" value="EBA06949.1"/>
    <property type="molecule type" value="Genomic_DNA"/>
</dbReference>
<feature type="chain" id="PRO_5002655082" description="BatD protein" evidence="1">
    <location>
        <begin position="18"/>
        <end position="391"/>
    </location>
</feature>
<evidence type="ECO:0000256" key="1">
    <source>
        <dbReference type="SAM" id="SignalP"/>
    </source>
</evidence>
<dbReference type="eggNOG" id="ENOG502Z94R">
    <property type="taxonomic scope" value="Bacteria"/>
</dbReference>
<keyword evidence="1" id="KW-0732">Signal</keyword>
<dbReference type="PANTHER" id="PTHR40940">
    <property type="entry name" value="PROTEIN BATD-RELATED"/>
    <property type="match status" value="1"/>
</dbReference>
<protein>
    <recommendedName>
        <fullName evidence="4">BatD protein</fullName>
    </recommendedName>
</protein>
<keyword evidence="3" id="KW-1185">Reference proteome</keyword>
<comment type="caution">
    <text evidence="2">The sequence shown here is derived from an EMBL/GenBank/DDBJ whole genome shotgun (WGS) entry which is preliminary data.</text>
</comment>
<proteinExistence type="predicted"/>
<feature type="signal peptide" evidence="1">
    <location>
        <begin position="1"/>
        <end position="17"/>
    </location>
</feature>
<dbReference type="AlphaFoldDB" id="A3K7J0"/>
<sequence length="391" mass="43766">MRPLLALLLLWPLTLHAQTRAVDPDDLQLTVTVLEQADIPYAREMVMIVIRGVYKRHITLEKLEQPDLPGFNWTQLGPDTWREERIRGQKVKVLERRMALYPERAGTLTIGAFTHHLTLTDEGDDWFEHDITSAPVTIEVAPAPALPDGGWWFPARRVQVADNWSNAPDQLTAGEGVLRIVRVEAVGVTPEMVPPMPELTSPSAMIFPHPEKRLIQLSPEGPVTYVFWRWTIRPTNDRSTIVEPIGFSYFDTVSREMREVVISAQRVAYDEAALPPPPPPEDPARLPGWPMVLAALAAFGAGLAWMLKGQRADQSALLRRLPLLDPQVRALRRAARAGDAAATRRAARAILRRDGVATSHLLDGFDRARFGRQTRAVDLRAFATAVLRART</sequence>